<comment type="cofactor">
    <cofactor evidence="1">
        <name>Co(2+)</name>
        <dbReference type="ChEBI" id="CHEBI:48828"/>
    </cofactor>
</comment>
<evidence type="ECO:0000256" key="8">
    <source>
        <dbReference type="ARBA" id="ARBA00022723"/>
    </source>
</evidence>
<dbReference type="Gene3D" id="3.30.70.360">
    <property type="match status" value="1"/>
</dbReference>
<comment type="cofactor">
    <cofactor evidence="2">
        <name>Zn(2+)</name>
        <dbReference type="ChEBI" id="CHEBI:29105"/>
    </cofactor>
</comment>
<organism evidence="16 17">
    <name type="scientific">Periweissella ghanensis</name>
    <dbReference type="NCBI Taxonomy" id="467997"/>
    <lineage>
        <taxon>Bacteria</taxon>
        <taxon>Bacillati</taxon>
        <taxon>Bacillota</taxon>
        <taxon>Bacilli</taxon>
        <taxon>Lactobacillales</taxon>
        <taxon>Lactobacillaceae</taxon>
        <taxon>Periweissella</taxon>
    </lineage>
</organism>
<evidence type="ECO:0000259" key="15">
    <source>
        <dbReference type="Pfam" id="PF07687"/>
    </source>
</evidence>
<keyword evidence="9 16" id="KW-0378">Hydrolase</keyword>
<dbReference type="InterPro" id="IPR036264">
    <property type="entry name" value="Bact_exopeptidase_dim_dom"/>
</dbReference>
<accession>A0ABN8BN92</accession>
<evidence type="ECO:0000256" key="1">
    <source>
        <dbReference type="ARBA" id="ARBA00001941"/>
    </source>
</evidence>
<evidence type="ECO:0000256" key="11">
    <source>
        <dbReference type="ARBA" id="ARBA00022915"/>
    </source>
</evidence>
<dbReference type="PROSITE" id="PS00758">
    <property type="entry name" value="ARGE_DAPE_CPG2_1"/>
    <property type="match status" value="1"/>
</dbReference>
<keyword evidence="10" id="KW-0862">Zinc</keyword>
<dbReference type="PANTHER" id="PTHR43808">
    <property type="entry name" value="ACETYLORNITHINE DEACETYLASE"/>
    <property type="match status" value="1"/>
</dbReference>
<dbReference type="GO" id="GO:0009014">
    <property type="term" value="F:succinyl-diaminopimelate desuccinylase activity"/>
    <property type="evidence" value="ECO:0007669"/>
    <property type="project" value="UniProtKB-EC"/>
</dbReference>
<comment type="caution">
    <text evidence="16">The sequence shown here is derived from an EMBL/GenBank/DDBJ whole genome shotgun (WGS) entry which is preliminary data.</text>
</comment>
<dbReference type="Pfam" id="PF07687">
    <property type="entry name" value="M20_dimer"/>
    <property type="match status" value="1"/>
</dbReference>
<feature type="domain" description="Peptidase M20 dimerisation" evidence="15">
    <location>
        <begin position="171"/>
        <end position="277"/>
    </location>
</feature>
<evidence type="ECO:0000256" key="6">
    <source>
        <dbReference type="ARBA" id="ARBA00016853"/>
    </source>
</evidence>
<comment type="similarity">
    <text evidence="4">Belongs to the peptidase M20A family.</text>
</comment>
<sequence>MDQATQLQILQDIIKIESVNGNEAAVAEYLQRLFTQHGIESQLIPYADGRSNLVATLPGTGDKVLGFTGHMDVVAAGDESAWLYPPFSATIDGNKLYGRGSSDMKSGLAAMVIAMIELKDRNVSLPGTIKLLATVGEEVGEVGALQLTKAGFVEDLDALIIGEPSNYNLMYAHMGAINYHVDSLGKAAHSSMPAQGINAISPLAEYIIAADKAMQAITEQYINPVLPRTIHNVTVINGGEQVNTIPGSAQLLGNIRTIPEFDNEHVIKVLEDVVAKLNTQPQHQLTLTIDSSKAPVHADKDSSLIHAIQSVFNQPLPLVGLSANTDAAQFTKSQHHFDLVVFGPGVSTLPHKVNEYVEIDNYLDMITKYQAIVQAYFAQ</sequence>
<proteinExistence type="inferred from homology"/>
<dbReference type="NCBIfam" id="TIGR01910">
    <property type="entry name" value="DapE-ArgE"/>
    <property type="match status" value="1"/>
</dbReference>
<evidence type="ECO:0000256" key="7">
    <source>
        <dbReference type="ARBA" id="ARBA00022605"/>
    </source>
</evidence>
<dbReference type="Gene3D" id="3.40.630.10">
    <property type="entry name" value="Zn peptidases"/>
    <property type="match status" value="1"/>
</dbReference>
<dbReference type="CDD" id="cd08659">
    <property type="entry name" value="M20_ArgE_DapE-like"/>
    <property type="match status" value="1"/>
</dbReference>
<comment type="catalytic activity">
    <reaction evidence="14">
        <text>N-succinyl-(2S,6S)-2,6-diaminopimelate + H2O = (2S,6S)-2,6-diaminopimelate + succinate</text>
        <dbReference type="Rhea" id="RHEA:22608"/>
        <dbReference type="ChEBI" id="CHEBI:15377"/>
        <dbReference type="ChEBI" id="CHEBI:30031"/>
        <dbReference type="ChEBI" id="CHEBI:57609"/>
        <dbReference type="ChEBI" id="CHEBI:58087"/>
        <dbReference type="EC" id="3.5.1.18"/>
    </reaction>
</comment>
<reference evidence="16 17" key="1">
    <citation type="submission" date="2021-11" db="EMBL/GenBank/DDBJ databases">
        <authorList>
            <person name="Depoorter E."/>
        </authorList>
    </citation>
    <scope>NUCLEOTIDE SEQUENCE [LARGE SCALE GENOMIC DNA]</scope>
    <source>
        <strain evidence="16 17">LMG 24286</strain>
    </source>
</reference>
<evidence type="ECO:0000256" key="9">
    <source>
        <dbReference type="ARBA" id="ARBA00022801"/>
    </source>
</evidence>
<evidence type="ECO:0000256" key="13">
    <source>
        <dbReference type="ARBA" id="ARBA00023285"/>
    </source>
</evidence>
<dbReference type="EC" id="3.5.1.18" evidence="5"/>
<evidence type="ECO:0000256" key="5">
    <source>
        <dbReference type="ARBA" id="ARBA00011921"/>
    </source>
</evidence>
<dbReference type="SUPFAM" id="SSF53187">
    <property type="entry name" value="Zn-dependent exopeptidases"/>
    <property type="match status" value="1"/>
</dbReference>
<keyword evidence="7" id="KW-0028">Amino-acid biosynthesis</keyword>
<keyword evidence="8" id="KW-0479">Metal-binding</keyword>
<keyword evidence="17" id="KW-1185">Reference proteome</keyword>
<dbReference type="InterPro" id="IPR050072">
    <property type="entry name" value="Peptidase_M20A"/>
</dbReference>
<dbReference type="SUPFAM" id="SSF55031">
    <property type="entry name" value="Bacterial exopeptidase dimerisation domain"/>
    <property type="match status" value="1"/>
</dbReference>
<evidence type="ECO:0000256" key="4">
    <source>
        <dbReference type="ARBA" id="ARBA00006247"/>
    </source>
</evidence>
<evidence type="ECO:0000313" key="17">
    <source>
        <dbReference type="Proteomes" id="UP000789719"/>
    </source>
</evidence>
<dbReference type="Pfam" id="PF01546">
    <property type="entry name" value="Peptidase_M20"/>
    <property type="match status" value="1"/>
</dbReference>
<dbReference type="PROSITE" id="PS00759">
    <property type="entry name" value="ARGE_DAPE_CPG2_2"/>
    <property type="match status" value="1"/>
</dbReference>
<keyword evidence="12" id="KW-0457">Lysine biosynthesis</keyword>
<comment type="pathway">
    <text evidence="3">Amino-acid biosynthesis; L-lysine biosynthesis via DAP pathway; LL-2,6-diaminopimelate from (S)-tetrahydrodipicolinate (succinylase route): step 3/3.</text>
</comment>
<dbReference type="Proteomes" id="UP000789719">
    <property type="component" value="Unassembled WGS sequence"/>
</dbReference>
<dbReference type="PANTHER" id="PTHR43808:SF8">
    <property type="entry name" value="PEPTIDASE M20 DIMERISATION DOMAIN-CONTAINING PROTEIN"/>
    <property type="match status" value="1"/>
</dbReference>
<keyword evidence="13" id="KW-0170">Cobalt</keyword>
<name>A0ABN8BN92_9LACO</name>
<dbReference type="EMBL" id="CAKKNT010000004">
    <property type="protein sequence ID" value="CAH0418118.1"/>
    <property type="molecule type" value="Genomic_DNA"/>
</dbReference>
<evidence type="ECO:0000256" key="10">
    <source>
        <dbReference type="ARBA" id="ARBA00022833"/>
    </source>
</evidence>
<evidence type="ECO:0000313" key="16">
    <source>
        <dbReference type="EMBL" id="CAH0418118.1"/>
    </source>
</evidence>
<dbReference type="InterPro" id="IPR010182">
    <property type="entry name" value="ArgE/DapE"/>
</dbReference>
<protein>
    <recommendedName>
        <fullName evidence="6">Probable succinyl-diaminopimelate desuccinylase</fullName>
        <ecNumber evidence="5">3.5.1.18</ecNumber>
    </recommendedName>
</protein>
<gene>
    <name evidence="16" type="primary">dapE_1</name>
    <name evidence="16" type="ORF">WGH24286_00534</name>
</gene>
<dbReference type="InterPro" id="IPR002933">
    <property type="entry name" value="Peptidase_M20"/>
</dbReference>
<evidence type="ECO:0000256" key="12">
    <source>
        <dbReference type="ARBA" id="ARBA00023154"/>
    </source>
</evidence>
<evidence type="ECO:0000256" key="2">
    <source>
        <dbReference type="ARBA" id="ARBA00001947"/>
    </source>
</evidence>
<evidence type="ECO:0000256" key="3">
    <source>
        <dbReference type="ARBA" id="ARBA00005130"/>
    </source>
</evidence>
<dbReference type="InterPro" id="IPR011650">
    <property type="entry name" value="Peptidase_M20_dimer"/>
</dbReference>
<dbReference type="RefSeq" id="WP_230098223.1">
    <property type="nucleotide sequence ID" value="NZ_CAKKNT010000004.1"/>
</dbReference>
<dbReference type="NCBIfam" id="NF006365">
    <property type="entry name" value="PRK08588.1"/>
    <property type="match status" value="1"/>
</dbReference>
<evidence type="ECO:0000256" key="14">
    <source>
        <dbReference type="ARBA" id="ARBA00051301"/>
    </source>
</evidence>
<keyword evidence="11" id="KW-0220">Diaminopimelate biosynthesis</keyword>
<dbReference type="InterPro" id="IPR001261">
    <property type="entry name" value="ArgE/DapE_CS"/>
</dbReference>